<evidence type="ECO:0000313" key="1">
    <source>
        <dbReference type="EMBL" id="TKX24186.1"/>
    </source>
</evidence>
<gene>
    <name evidence="1" type="ORF">C1H76_3597</name>
</gene>
<dbReference type="InterPro" id="IPR016181">
    <property type="entry name" value="Acyl_CoA_acyltransferase"/>
</dbReference>
<reference evidence="1 2" key="1">
    <citation type="submission" date="2018-02" db="EMBL/GenBank/DDBJ databases">
        <title>Draft genome sequences of Elsinoe sp., causing black scab on jojoba.</title>
        <authorList>
            <person name="Stodart B."/>
            <person name="Jeffress S."/>
            <person name="Ash G."/>
            <person name="Arun Chinnappa K."/>
        </authorList>
    </citation>
    <scope>NUCLEOTIDE SEQUENCE [LARGE SCALE GENOMIC DNA]</scope>
    <source>
        <strain evidence="1 2">Hillstone_2</strain>
    </source>
</reference>
<proteinExistence type="predicted"/>
<comment type="caution">
    <text evidence="1">The sequence shown here is derived from an EMBL/GenBank/DDBJ whole genome shotgun (WGS) entry which is preliminary data.</text>
</comment>
<accession>A0A4U7B5Z7</accession>
<dbReference type="Proteomes" id="UP000308133">
    <property type="component" value="Unassembled WGS sequence"/>
</dbReference>
<dbReference type="EMBL" id="PTQR01000046">
    <property type="protein sequence ID" value="TKX24186.1"/>
    <property type="molecule type" value="Genomic_DNA"/>
</dbReference>
<protein>
    <submittedName>
        <fullName evidence="1">Uncharacterized protein</fullName>
    </submittedName>
</protein>
<sequence>MTRKIPKDGVELIPWNFEDKEHLQRIEDQRLALGWFPDFSEVWKEKYAQGRRFMYWIVLSEYLSSKDELLAEHLRRFPKEMNPIIDTASGIGNHPREPTLKKVVPVGHIGLEKVTASEVAELGLPQSCLWIKALYVSWALQGRSVSRAAMSQAEQIACCSPFNATITALECITEEFQASEWYLKKQYDDVGIPRPQISNVVLYGNLGYQRYLERSEEWLDEATGKPRGQVPLVVMRKDLTKP</sequence>
<evidence type="ECO:0000313" key="2">
    <source>
        <dbReference type="Proteomes" id="UP000308133"/>
    </source>
</evidence>
<name>A0A4U7B5Z7_9PEZI</name>
<organism evidence="1 2">
    <name type="scientific">Elsinoe australis</name>
    <dbReference type="NCBI Taxonomy" id="40998"/>
    <lineage>
        <taxon>Eukaryota</taxon>
        <taxon>Fungi</taxon>
        <taxon>Dikarya</taxon>
        <taxon>Ascomycota</taxon>
        <taxon>Pezizomycotina</taxon>
        <taxon>Dothideomycetes</taxon>
        <taxon>Dothideomycetidae</taxon>
        <taxon>Myriangiales</taxon>
        <taxon>Elsinoaceae</taxon>
        <taxon>Elsinoe</taxon>
    </lineage>
</organism>
<dbReference type="SUPFAM" id="SSF55729">
    <property type="entry name" value="Acyl-CoA N-acyltransferases (Nat)"/>
    <property type="match status" value="1"/>
</dbReference>
<dbReference type="AlphaFoldDB" id="A0A4U7B5Z7"/>